<reference evidence="4" key="1">
    <citation type="submission" date="2016-06" db="EMBL/GenBank/DDBJ databases">
        <title>Draft Genome sequence of the fungus Inonotus baumii.</title>
        <authorList>
            <person name="Zhu H."/>
            <person name="Lin W."/>
        </authorList>
    </citation>
    <scope>NUCLEOTIDE SEQUENCE</scope>
    <source>
        <strain evidence="4">821</strain>
    </source>
</reference>
<dbReference type="Proteomes" id="UP000757232">
    <property type="component" value="Unassembled WGS sequence"/>
</dbReference>
<dbReference type="EMBL" id="LNZH02000194">
    <property type="protein sequence ID" value="OCB87156.1"/>
    <property type="molecule type" value="Genomic_DNA"/>
</dbReference>
<feature type="region of interest" description="Disordered" evidence="1">
    <location>
        <begin position="292"/>
        <end position="311"/>
    </location>
</feature>
<evidence type="ECO:0000256" key="1">
    <source>
        <dbReference type="SAM" id="MobiDB-lite"/>
    </source>
</evidence>
<feature type="transmembrane region" description="Helical" evidence="2">
    <location>
        <begin position="143"/>
        <end position="166"/>
    </location>
</feature>
<comment type="caution">
    <text evidence="4">The sequence shown here is derived from an EMBL/GenBank/DDBJ whole genome shotgun (WGS) entry which is preliminary data.</text>
</comment>
<dbReference type="OrthoDB" id="2638860at2759"/>
<organism evidence="4 5">
    <name type="scientific">Sanghuangporus baumii</name>
    <name type="common">Phellinus baumii</name>
    <dbReference type="NCBI Taxonomy" id="108892"/>
    <lineage>
        <taxon>Eukaryota</taxon>
        <taxon>Fungi</taxon>
        <taxon>Dikarya</taxon>
        <taxon>Basidiomycota</taxon>
        <taxon>Agaricomycotina</taxon>
        <taxon>Agaricomycetes</taxon>
        <taxon>Hymenochaetales</taxon>
        <taxon>Hymenochaetaceae</taxon>
        <taxon>Sanghuangporus</taxon>
    </lineage>
</organism>
<evidence type="ECO:0000313" key="5">
    <source>
        <dbReference type="Proteomes" id="UP000757232"/>
    </source>
</evidence>
<feature type="domain" description="DUF6533" evidence="3">
    <location>
        <begin position="29"/>
        <end position="93"/>
    </location>
</feature>
<feature type="transmembrane region" description="Helical" evidence="2">
    <location>
        <begin position="186"/>
        <end position="208"/>
    </location>
</feature>
<name>A0A9Q5HWE2_SANBA</name>
<protein>
    <recommendedName>
        <fullName evidence="3">DUF6533 domain-containing protein</fullName>
    </recommendedName>
</protein>
<keyword evidence="2" id="KW-1133">Transmembrane helix</keyword>
<evidence type="ECO:0000259" key="3">
    <source>
        <dbReference type="Pfam" id="PF20151"/>
    </source>
</evidence>
<dbReference type="InterPro" id="IPR045340">
    <property type="entry name" value="DUF6533"/>
</dbReference>
<proteinExistence type="predicted"/>
<dbReference type="Pfam" id="PF20151">
    <property type="entry name" value="DUF6533"/>
    <property type="match status" value="1"/>
</dbReference>
<keyword evidence="5" id="KW-1185">Reference proteome</keyword>
<gene>
    <name evidence="4" type="ORF">A7U60_g5670</name>
</gene>
<keyword evidence="2" id="KW-0812">Transmembrane</keyword>
<sequence>MTLSARSSVEPIDPSQVSSLVSGKFVDQYFQIGVVSVLVYDAIITMDKEVNATFFRPSSFLNEICEPQAKHFWKRPRNEVDFVYFAIRYVAIFGSVTHLLCYFSSWTRNIANWATVLLIDYILIIRVLVLYSRNKVMSICLKTLLALQAAFKLGFVIYAGIAEHIAVGSLAKDVTICGTDATISSLWGIIDWVVPMVYGVILVILALYRAADYWRMSFGFKGFALVKVLIQDQVMYFMIVIACSIFNIMEFKLQFSNLFLSNLFNALGNPAFLSVLGSRMLINLKEAGERGQNQGTSYRMSSSTVSEMEFA</sequence>
<feature type="transmembrane region" description="Helical" evidence="2">
    <location>
        <begin position="111"/>
        <end position="131"/>
    </location>
</feature>
<keyword evidence="2" id="KW-0472">Membrane</keyword>
<dbReference type="AlphaFoldDB" id="A0A9Q5HWE2"/>
<feature type="transmembrane region" description="Helical" evidence="2">
    <location>
        <begin position="229"/>
        <end position="249"/>
    </location>
</feature>
<accession>A0A9Q5HWE2</accession>
<evidence type="ECO:0000313" key="4">
    <source>
        <dbReference type="EMBL" id="OCB87156.1"/>
    </source>
</evidence>
<evidence type="ECO:0000256" key="2">
    <source>
        <dbReference type="SAM" id="Phobius"/>
    </source>
</evidence>
<feature type="transmembrane region" description="Helical" evidence="2">
    <location>
        <begin position="82"/>
        <end position="105"/>
    </location>
</feature>